<organism evidence="23">
    <name type="scientific">Ambystoma mexicanum</name>
    <name type="common">Axolotl</name>
    <dbReference type="NCBI Taxonomy" id="8296"/>
    <lineage>
        <taxon>Eukaryota</taxon>
        <taxon>Metazoa</taxon>
        <taxon>Chordata</taxon>
        <taxon>Craniata</taxon>
        <taxon>Vertebrata</taxon>
        <taxon>Euteleostomi</taxon>
        <taxon>Amphibia</taxon>
        <taxon>Batrachia</taxon>
        <taxon>Caudata</taxon>
        <taxon>Salamandroidea</taxon>
        <taxon>Ambystomatidae</taxon>
        <taxon>Ambystoma</taxon>
    </lineage>
</organism>
<keyword evidence="7" id="KW-0479">Metal-binding</keyword>
<evidence type="ECO:0000313" key="23">
    <source>
        <dbReference type="EMBL" id="BBP49686.1"/>
    </source>
</evidence>
<evidence type="ECO:0000256" key="18">
    <source>
        <dbReference type="ARBA" id="ARBA00036634"/>
    </source>
</evidence>
<comment type="subcellular location">
    <subcellularLocation>
        <location evidence="1">Cell membrane</location>
        <topology evidence="1">Multi-pass membrane protein</topology>
    </subcellularLocation>
</comment>
<dbReference type="PANTHER" id="PTHR10582:SF5">
    <property type="entry name" value="TRANSIENT RECEPTOR POTENTIAL CATION CHANNEL SUBFAMILY V MEMBER 2"/>
    <property type="match status" value="1"/>
</dbReference>
<evidence type="ECO:0000259" key="22">
    <source>
        <dbReference type="Pfam" id="PF00520"/>
    </source>
</evidence>
<keyword evidence="9" id="KW-0547">Nucleotide-binding</keyword>
<dbReference type="EMBL" id="LC508120">
    <property type="protein sequence ID" value="BBP49686.1"/>
    <property type="molecule type" value="mRNA"/>
</dbReference>
<feature type="region of interest" description="Disordered" evidence="20">
    <location>
        <begin position="1"/>
        <end position="55"/>
    </location>
</feature>
<keyword evidence="4" id="KW-0109">Calcium transport</keyword>
<dbReference type="InterPro" id="IPR036770">
    <property type="entry name" value="Ankyrin_rpt-contain_sf"/>
</dbReference>
<protein>
    <submittedName>
        <fullName evidence="23">Transient receptor poential vanilloid 2</fullName>
    </submittedName>
</protein>
<keyword evidence="13 21" id="KW-1133">Transmembrane helix</keyword>
<evidence type="ECO:0000256" key="3">
    <source>
        <dbReference type="ARBA" id="ARBA00022475"/>
    </source>
</evidence>
<name>A0A6J4B3N1_AMBME</name>
<feature type="transmembrane region" description="Helical" evidence="21">
    <location>
        <begin position="493"/>
        <end position="514"/>
    </location>
</feature>
<dbReference type="InterPro" id="IPR024862">
    <property type="entry name" value="TRPV"/>
</dbReference>
<feature type="transmembrane region" description="Helical" evidence="21">
    <location>
        <begin position="560"/>
        <end position="581"/>
    </location>
</feature>
<dbReference type="FunFam" id="1.10.287.70:FF:000074">
    <property type="entry name" value="Transient receptor potential cation channel subfamily V member 1"/>
    <property type="match status" value="1"/>
</dbReference>
<keyword evidence="23" id="KW-0675">Receptor</keyword>
<dbReference type="PRINTS" id="PR01769">
    <property type="entry name" value="VRL2RECEPTOR"/>
</dbReference>
<feature type="transmembrane region" description="Helical" evidence="21">
    <location>
        <begin position="421"/>
        <end position="438"/>
    </location>
</feature>
<feature type="compositionally biased region" description="Basic and acidic residues" evidence="20">
    <location>
        <begin position="26"/>
        <end position="51"/>
    </location>
</feature>
<dbReference type="SMART" id="SM00248">
    <property type="entry name" value="ANK"/>
    <property type="match status" value="4"/>
</dbReference>
<evidence type="ECO:0000256" key="8">
    <source>
        <dbReference type="ARBA" id="ARBA00022737"/>
    </source>
</evidence>
<dbReference type="InterPro" id="IPR002110">
    <property type="entry name" value="Ankyrin_rpt"/>
</dbReference>
<dbReference type="GO" id="GO:0046872">
    <property type="term" value="F:metal ion binding"/>
    <property type="evidence" value="ECO:0007669"/>
    <property type="project" value="UniProtKB-KW"/>
</dbReference>
<evidence type="ECO:0000256" key="17">
    <source>
        <dbReference type="ARBA" id="ARBA00023303"/>
    </source>
</evidence>
<gene>
    <name evidence="23" type="primary">TRPV2</name>
</gene>
<evidence type="ECO:0000256" key="15">
    <source>
        <dbReference type="ARBA" id="ARBA00023065"/>
    </source>
</evidence>
<keyword evidence="17" id="KW-0407">Ion channel</keyword>
<keyword evidence="15" id="KW-0406">Ion transport</keyword>
<evidence type="ECO:0000256" key="19">
    <source>
        <dbReference type="PROSITE-ProRule" id="PRU00023"/>
    </source>
</evidence>
<dbReference type="GO" id="GO:0098703">
    <property type="term" value="P:calcium ion import across plasma membrane"/>
    <property type="evidence" value="ECO:0007669"/>
    <property type="project" value="TreeGrafter"/>
</dbReference>
<feature type="repeat" description="ANK" evidence="19">
    <location>
        <begin position="180"/>
        <end position="212"/>
    </location>
</feature>
<dbReference type="PRINTS" id="PR01768">
    <property type="entry name" value="TRPVRECEPTOR"/>
</dbReference>
<evidence type="ECO:0000256" key="11">
    <source>
        <dbReference type="ARBA" id="ARBA00022840"/>
    </source>
</evidence>
<proteinExistence type="evidence at transcript level"/>
<evidence type="ECO:0000256" key="2">
    <source>
        <dbReference type="ARBA" id="ARBA00022448"/>
    </source>
</evidence>
<dbReference type="FunFam" id="1.25.40.20:FF:000018">
    <property type="entry name" value="Transient receptor potential cation channel subfamily V member 1"/>
    <property type="match status" value="1"/>
</dbReference>
<comment type="catalytic activity">
    <reaction evidence="18">
        <text>Ca(2+)(in) = Ca(2+)(out)</text>
        <dbReference type="Rhea" id="RHEA:29671"/>
        <dbReference type="ChEBI" id="CHEBI:29108"/>
    </reaction>
</comment>
<dbReference type="InterPro" id="IPR005821">
    <property type="entry name" value="Ion_trans_dom"/>
</dbReference>
<evidence type="ECO:0000256" key="13">
    <source>
        <dbReference type="ARBA" id="ARBA00022989"/>
    </source>
</evidence>
<evidence type="ECO:0000256" key="21">
    <source>
        <dbReference type="SAM" id="Phobius"/>
    </source>
</evidence>
<dbReference type="InterPro" id="IPR008348">
    <property type="entry name" value="TrpV4"/>
</dbReference>
<accession>A0A6J4B3N1</accession>
<keyword evidence="14 19" id="KW-0040">ANK repeat</keyword>
<evidence type="ECO:0000256" key="5">
    <source>
        <dbReference type="ARBA" id="ARBA00022673"/>
    </source>
</evidence>
<dbReference type="Pfam" id="PF00520">
    <property type="entry name" value="Ion_trans"/>
    <property type="match status" value="1"/>
</dbReference>
<keyword evidence="5" id="KW-0107">Calcium channel</keyword>
<feature type="transmembrane region" description="Helical" evidence="21">
    <location>
        <begin position="458"/>
        <end position="481"/>
    </location>
</feature>
<keyword evidence="16 21" id="KW-0472">Membrane</keyword>
<dbReference type="Gene3D" id="1.25.40.20">
    <property type="entry name" value="Ankyrin repeat-containing domain"/>
    <property type="match status" value="1"/>
</dbReference>
<evidence type="ECO:0000256" key="10">
    <source>
        <dbReference type="ARBA" id="ARBA00022837"/>
    </source>
</evidence>
<evidence type="ECO:0000256" key="9">
    <source>
        <dbReference type="ARBA" id="ARBA00022741"/>
    </source>
</evidence>
<feature type="compositionally biased region" description="Polar residues" evidence="20">
    <location>
        <begin position="785"/>
        <end position="797"/>
    </location>
</feature>
<dbReference type="InterPro" id="IPR008347">
    <property type="entry name" value="TrpV1-4"/>
</dbReference>
<dbReference type="AlphaFoldDB" id="A0A6J4B3N1"/>
<keyword evidence="2" id="KW-0813">Transport</keyword>
<feature type="domain" description="Ion transport" evidence="22">
    <location>
        <begin position="427"/>
        <end position="673"/>
    </location>
</feature>
<keyword evidence="11" id="KW-0067">ATP-binding</keyword>
<dbReference type="Pfam" id="PF00023">
    <property type="entry name" value="Ank"/>
    <property type="match status" value="1"/>
</dbReference>
<feature type="transmembrane region" description="Helical" evidence="21">
    <location>
        <begin position="520"/>
        <end position="539"/>
    </location>
</feature>
<feature type="transmembrane region" description="Helical" evidence="21">
    <location>
        <begin position="638"/>
        <end position="661"/>
    </location>
</feature>
<evidence type="ECO:0000256" key="4">
    <source>
        <dbReference type="ARBA" id="ARBA00022568"/>
    </source>
</evidence>
<dbReference type="PROSITE" id="PS50088">
    <property type="entry name" value="ANK_REPEAT"/>
    <property type="match status" value="1"/>
</dbReference>
<keyword evidence="10" id="KW-0106">Calcium</keyword>
<evidence type="ECO:0000256" key="7">
    <source>
        <dbReference type="ARBA" id="ARBA00022723"/>
    </source>
</evidence>
<reference evidence="23" key="1">
    <citation type="submission" date="2019-11" db="EMBL/GenBank/DDBJ databases">
        <title>Unique high sensitivity to heat of axolotl TRPV1 revealed by the heterologous expression system.</title>
        <authorList>
            <person name="Hori S."/>
            <person name="Saito O."/>
        </authorList>
    </citation>
    <scope>NUCLEOTIDE SEQUENCE</scope>
    <source>
        <strain evidence="23">NB-Ax01</strain>
        <tissue evidence="23">Dorsal root ganglion</tissue>
    </source>
</reference>
<dbReference type="Gene3D" id="1.10.287.70">
    <property type="match status" value="1"/>
</dbReference>
<evidence type="ECO:0000256" key="20">
    <source>
        <dbReference type="SAM" id="MobiDB-lite"/>
    </source>
</evidence>
<evidence type="ECO:0000256" key="1">
    <source>
        <dbReference type="ARBA" id="ARBA00004651"/>
    </source>
</evidence>
<evidence type="ECO:0000256" key="16">
    <source>
        <dbReference type="ARBA" id="ARBA00023136"/>
    </source>
</evidence>
<evidence type="ECO:0000256" key="14">
    <source>
        <dbReference type="ARBA" id="ARBA00023043"/>
    </source>
</evidence>
<keyword evidence="12" id="KW-0112">Calmodulin-binding</keyword>
<dbReference type="NCBIfam" id="TIGR00870">
    <property type="entry name" value="trp"/>
    <property type="match status" value="1"/>
</dbReference>
<dbReference type="GO" id="GO:0005886">
    <property type="term" value="C:plasma membrane"/>
    <property type="evidence" value="ECO:0007669"/>
    <property type="project" value="UniProtKB-SubCell"/>
</dbReference>
<dbReference type="GO" id="GO:0005516">
    <property type="term" value="F:calmodulin binding"/>
    <property type="evidence" value="ECO:0007669"/>
    <property type="project" value="UniProtKB-KW"/>
</dbReference>
<dbReference type="PROSITE" id="PS50297">
    <property type="entry name" value="ANK_REP_REGION"/>
    <property type="match status" value="1"/>
</dbReference>
<sequence length="815" mass="92464">MSHSSDSDSDSDSDAPETPKNNGFRLDAHDKDSGPNQPRDRKGGHADKGRVPIDSQFQKESTNFAPDIGFNLDFFNDANANKKPAAKPNSVYTRERLYEAVVKGDAEDLDGLLEYLRKTLKLLTNAEYRDPLTGKTCLLKAMLNLKDGKNDTIPLLLEVAEKTDNLEELVNTPYTHRNFKGQTALHLAIEKRNMPLVELLMRQKADVHAKAEGEFFRKRKRGVGFYFGELPLSLAACTNQPNMVHYLMDNPYRRADIAARDSEGNTVLHALVMVADDTEENTEFVTKMYDDILLTSTRMYPNLRVEEMVNWKELTPLKLAAKLGKIEIFKHILRREMKDPEHQHLSRKFTEWAYGPLHGSLYDLTSVDTHEQTSGKSSVVEIIAFGTDTPNRHKMIILEPLNELLQEKWETFARPIFCTKFLLYIAYMLIFTVVAYNRPLTGKPPFAPERTAKGGFRFAGELLIVFGGVYLFISQIMYFWRRRPSLKMLIIDGYFEVLFFLQSAVLLASVIVYLAGHEEYVAPMVFALVLGWINLLYYTRGFQQTGIYSVMIQKTILRDIIRFLMVYVVFLFGFAAALVTLTGEAPPEVKNGTAAEDAEEAEGGGTYSGLYIACLELFKFTIGMGDLEFNDNLRFKHFIMFLLILYVVLTYVLLLNMLIALMSETVNKISSESKSIWKLQRAITILDIEKNLPLFLQDRWRSGIDIKLGKTPDGTVDERRCFRVEEVNWSVWNQNLYHLNEEPGQGTEEELKISGAADSPQRGNGFRNLVTRIRADTAKQEEQVPLNSVVATPSDASSGDARKRSTDSLTDVQTA</sequence>
<dbReference type="SUPFAM" id="SSF48403">
    <property type="entry name" value="Ankyrin repeat"/>
    <property type="match status" value="1"/>
</dbReference>
<keyword evidence="6 21" id="KW-0812">Transmembrane</keyword>
<keyword evidence="3" id="KW-1003">Cell membrane</keyword>
<dbReference type="PANTHER" id="PTHR10582">
    <property type="entry name" value="TRANSIENT RECEPTOR POTENTIAL ION CHANNEL PROTEIN"/>
    <property type="match status" value="1"/>
</dbReference>
<evidence type="ECO:0000256" key="6">
    <source>
        <dbReference type="ARBA" id="ARBA00022692"/>
    </source>
</evidence>
<evidence type="ECO:0000256" key="12">
    <source>
        <dbReference type="ARBA" id="ARBA00022860"/>
    </source>
</evidence>
<dbReference type="GO" id="GO:0005524">
    <property type="term" value="F:ATP binding"/>
    <property type="evidence" value="ECO:0007669"/>
    <property type="project" value="UniProtKB-KW"/>
</dbReference>
<dbReference type="GO" id="GO:0005262">
    <property type="term" value="F:calcium channel activity"/>
    <property type="evidence" value="ECO:0007669"/>
    <property type="project" value="UniProtKB-KW"/>
</dbReference>
<feature type="region of interest" description="Disordered" evidence="20">
    <location>
        <begin position="777"/>
        <end position="815"/>
    </location>
</feature>
<keyword evidence="8" id="KW-0677">Repeat</keyword>